<dbReference type="Proteomes" id="UP000265663">
    <property type="component" value="Unassembled WGS sequence"/>
</dbReference>
<dbReference type="OrthoDB" id="3789852at2759"/>
<dbReference type="EMBL" id="KE747823">
    <property type="protein sequence ID" value="RMZ69910.1"/>
    <property type="molecule type" value="Genomic_DNA"/>
</dbReference>
<protein>
    <recommendedName>
        <fullName evidence="3">BTB domain-containing protein</fullName>
    </recommendedName>
</protein>
<keyword evidence="2" id="KW-1185">Reference proteome</keyword>
<reference evidence="1 2" key="1">
    <citation type="journal article" date="2014" name="PLoS ONE">
        <title>De novo Genome Assembly of the Fungal Plant Pathogen Pyrenophora semeniperda.</title>
        <authorList>
            <person name="Soliai M.M."/>
            <person name="Meyer S.E."/>
            <person name="Udall J.A."/>
            <person name="Elzinga D.E."/>
            <person name="Hermansen R.A."/>
            <person name="Bodily P.M."/>
            <person name="Hart A.A."/>
            <person name="Coleman C.E."/>
        </authorList>
    </citation>
    <scope>NUCLEOTIDE SEQUENCE [LARGE SCALE GENOMIC DNA]</scope>
    <source>
        <strain evidence="1 2">CCB06</strain>
        <tissue evidence="1">Mycelium</tissue>
    </source>
</reference>
<organism evidence="1 2">
    <name type="scientific">Pyrenophora seminiperda CCB06</name>
    <dbReference type="NCBI Taxonomy" id="1302712"/>
    <lineage>
        <taxon>Eukaryota</taxon>
        <taxon>Fungi</taxon>
        <taxon>Dikarya</taxon>
        <taxon>Ascomycota</taxon>
        <taxon>Pezizomycotina</taxon>
        <taxon>Dothideomycetes</taxon>
        <taxon>Pleosporomycetidae</taxon>
        <taxon>Pleosporales</taxon>
        <taxon>Pleosporineae</taxon>
        <taxon>Pleosporaceae</taxon>
        <taxon>Pyrenophora</taxon>
    </lineage>
</organism>
<name>A0A3M7M693_9PLEO</name>
<evidence type="ECO:0000313" key="2">
    <source>
        <dbReference type="Proteomes" id="UP000265663"/>
    </source>
</evidence>
<dbReference type="AlphaFoldDB" id="A0A3M7M693"/>
<evidence type="ECO:0008006" key="3">
    <source>
        <dbReference type="Google" id="ProtNLM"/>
    </source>
</evidence>
<sequence>MTNKATRTFKHRYSRAKSDNNSHTATAHVQQVRKVLTDIKEDRSYHLGAWEPLERKELSPDVTIKLELLHNQSYVSITVPKLAFIAASPVFAEHIAECPNAQNVRLINKAVDLEAVKTIADWLRKICSDEVYTDLPIPRDLEQALQLRRTARTLGMSQYVAAIIENYICALGSRVPDASELVLVSEYTRDYGIVDPMLEALANWVGYLMKYHQVDAKMARLYARELKAEKCQRLLDAVCERKVDMIHELGWLAVYRKPWS</sequence>
<evidence type="ECO:0000313" key="1">
    <source>
        <dbReference type="EMBL" id="RMZ69910.1"/>
    </source>
</evidence>
<gene>
    <name evidence="1" type="ORF">GMOD_00008848</name>
</gene>
<accession>A0A3M7M693</accession>
<proteinExistence type="predicted"/>